<evidence type="ECO:0000313" key="2">
    <source>
        <dbReference type="EMBL" id="KAJ7301660.1"/>
    </source>
</evidence>
<keyword evidence="1" id="KW-0812">Transmembrane</keyword>
<feature type="transmembrane region" description="Helical" evidence="1">
    <location>
        <begin position="12"/>
        <end position="35"/>
    </location>
</feature>
<gene>
    <name evidence="2" type="ORF">DFH08DRAFT_946004</name>
</gene>
<evidence type="ECO:0000256" key="1">
    <source>
        <dbReference type="SAM" id="Phobius"/>
    </source>
</evidence>
<keyword evidence="1" id="KW-1133">Transmembrane helix</keyword>
<feature type="transmembrane region" description="Helical" evidence="1">
    <location>
        <begin position="47"/>
        <end position="66"/>
    </location>
</feature>
<name>A0AAD7E795_9AGAR</name>
<comment type="caution">
    <text evidence="2">The sequence shown here is derived from an EMBL/GenBank/DDBJ whole genome shotgun (WGS) entry which is preliminary data.</text>
</comment>
<evidence type="ECO:0000313" key="3">
    <source>
        <dbReference type="Proteomes" id="UP001218218"/>
    </source>
</evidence>
<dbReference type="AlphaFoldDB" id="A0AAD7E795"/>
<dbReference type="EMBL" id="JARIHO010000130">
    <property type="protein sequence ID" value="KAJ7301660.1"/>
    <property type="molecule type" value="Genomic_DNA"/>
</dbReference>
<keyword evidence="3" id="KW-1185">Reference proteome</keyword>
<sequence length="147" mass="16575">MSLPSLDTVTDALLVGTWVNSLLYTVEIIQVARYYHNFKSDGWMLKLFVGFTCAVDALGMIGNYTLHGDTWIRTIISDEPILTCPTVCLYNRNHCCVSAAVLGRQILEVNQECICHPDSIAFCYRRSRQGVFGRRDADPLPCIHRTC</sequence>
<protein>
    <submittedName>
        <fullName evidence="2">Uncharacterized protein</fullName>
    </submittedName>
</protein>
<reference evidence="2" key="1">
    <citation type="submission" date="2023-03" db="EMBL/GenBank/DDBJ databases">
        <title>Massive genome expansion in bonnet fungi (Mycena s.s.) driven by repeated elements and novel gene families across ecological guilds.</title>
        <authorList>
            <consortium name="Lawrence Berkeley National Laboratory"/>
            <person name="Harder C.B."/>
            <person name="Miyauchi S."/>
            <person name="Viragh M."/>
            <person name="Kuo A."/>
            <person name="Thoen E."/>
            <person name="Andreopoulos B."/>
            <person name="Lu D."/>
            <person name="Skrede I."/>
            <person name="Drula E."/>
            <person name="Henrissat B."/>
            <person name="Morin E."/>
            <person name="Kohler A."/>
            <person name="Barry K."/>
            <person name="LaButti K."/>
            <person name="Morin E."/>
            <person name="Salamov A."/>
            <person name="Lipzen A."/>
            <person name="Mereny Z."/>
            <person name="Hegedus B."/>
            <person name="Baldrian P."/>
            <person name="Stursova M."/>
            <person name="Weitz H."/>
            <person name="Taylor A."/>
            <person name="Grigoriev I.V."/>
            <person name="Nagy L.G."/>
            <person name="Martin F."/>
            <person name="Kauserud H."/>
        </authorList>
    </citation>
    <scope>NUCLEOTIDE SEQUENCE</scope>
    <source>
        <strain evidence="2">CBHHK002</strain>
    </source>
</reference>
<keyword evidence="1" id="KW-0472">Membrane</keyword>
<organism evidence="2 3">
    <name type="scientific">Mycena albidolilacea</name>
    <dbReference type="NCBI Taxonomy" id="1033008"/>
    <lineage>
        <taxon>Eukaryota</taxon>
        <taxon>Fungi</taxon>
        <taxon>Dikarya</taxon>
        <taxon>Basidiomycota</taxon>
        <taxon>Agaricomycotina</taxon>
        <taxon>Agaricomycetes</taxon>
        <taxon>Agaricomycetidae</taxon>
        <taxon>Agaricales</taxon>
        <taxon>Marasmiineae</taxon>
        <taxon>Mycenaceae</taxon>
        <taxon>Mycena</taxon>
    </lineage>
</organism>
<dbReference type="Proteomes" id="UP001218218">
    <property type="component" value="Unassembled WGS sequence"/>
</dbReference>
<proteinExistence type="predicted"/>
<accession>A0AAD7E795</accession>